<dbReference type="EMBL" id="MU806273">
    <property type="protein sequence ID" value="KAJ3837070.1"/>
    <property type="molecule type" value="Genomic_DNA"/>
</dbReference>
<accession>A0AA38P6K3</accession>
<dbReference type="Proteomes" id="UP001163846">
    <property type="component" value="Unassembled WGS sequence"/>
</dbReference>
<feature type="chain" id="PRO_5041326994" evidence="1">
    <location>
        <begin position="26"/>
        <end position="218"/>
    </location>
</feature>
<reference evidence="2" key="1">
    <citation type="submission" date="2022-08" db="EMBL/GenBank/DDBJ databases">
        <authorList>
            <consortium name="DOE Joint Genome Institute"/>
            <person name="Min B."/>
            <person name="Riley R."/>
            <person name="Sierra-Patev S."/>
            <person name="Naranjo-Ortiz M."/>
            <person name="Looney B."/>
            <person name="Konkel Z."/>
            <person name="Slot J.C."/>
            <person name="Sakamoto Y."/>
            <person name="Steenwyk J.L."/>
            <person name="Rokas A."/>
            <person name="Carro J."/>
            <person name="Camarero S."/>
            <person name="Ferreira P."/>
            <person name="Molpeceres G."/>
            <person name="Ruiz-Duenas F.J."/>
            <person name="Serrano A."/>
            <person name="Henrissat B."/>
            <person name="Drula E."/>
            <person name="Hughes K.W."/>
            <person name="Mata J.L."/>
            <person name="Ishikawa N.K."/>
            <person name="Vargas-Isla R."/>
            <person name="Ushijima S."/>
            <person name="Smith C.A."/>
            <person name="Ahrendt S."/>
            <person name="Andreopoulos W."/>
            <person name="He G."/>
            <person name="Labutti K."/>
            <person name="Lipzen A."/>
            <person name="Ng V."/>
            <person name="Sandor L."/>
            <person name="Barry K."/>
            <person name="Martinez A.T."/>
            <person name="Xiao Y."/>
            <person name="Gibbons J.G."/>
            <person name="Terashima K."/>
            <person name="Hibbett D.S."/>
            <person name="Grigoriev I.V."/>
        </authorList>
    </citation>
    <scope>NUCLEOTIDE SEQUENCE</scope>
    <source>
        <strain evidence="2">TFB9207</strain>
    </source>
</reference>
<evidence type="ECO:0000256" key="1">
    <source>
        <dbReference type="SAM" id="SignalP"/>
    </source>
</evidence>
<keyword evidence="3" id="KW-1185">Reference proteome</keyword>
<sequence length="218" mass="24664">MFFQITPTRLFALLHVGASIFLTSASPVPSLNGDLAQYDRRADPVRAMDPHLTRRALQEDVELVISGVGKEEHWFVHVGPRLFQAGTRDPSTMDKFKSKLTTSDYEWAHVEHQLSHPKKVHLGKATFKDAADQNAAFQKLRGIRMKAPAAVKGGNCLDYITDVLDELEHDRHVGADVVHAYKQEYDENYARVSKAVWGVDLKLLPRYSCSNRVFMDFV</sequence>
<proteinExistence type="predicted"/>
<gene>
    <name evidence="2" type="ORF">F5878DRAFT_623472</name>
</gene>
<organism evidence="2 3">
    <name type="scientific">Lentinula raphanica</name>
    <dbReference type="NCBI Taxonomy" id="153919"/>
    <lineage>
        <taxon>Eukaryota</taxon>
        <taxon>Fungi</taxon>
        <taxon>Dikarya</taxon>
        <taxon>Basidiomycota</taxon>
        <taxon>Agaricomycotina</taxon>
        <taxon>Agaricomycetes</taxon>
        <taxon>Agaricomycetidae</taxon>
        <taxon>Agaricales</taxon>
        <taxon>Marasmiineae</taxon>
        <taxon>Omphalotaceae</taxon>
        <taxon>Lentinula</taxon>
    </lineage>
</organism>
<evidence type="ECO:0000313" key="2">
    <source>
        <dbReference type="EMBL" id="KAJ3837070.1"/>
    </source>
</evidence>
<name>A0AA38P6K3_9AGAR</name>
<feature type="signal peptide" evidence="1">
    <location>
        <begin position="1"/>
        <end position="25"/>
    </location>
</feature>
<comment type="caution">
    <text evidence="2">The sequence shown here is derived from an EMBL/GenBank/DDBJ whole genome shotgun (WGS) entry which is preliminary data.</text>
</comment>
<keyword evidence="1" id="KW-0732">Signal</keyword>
<protein>
    <submittedName>
        <fullName evidence="2">Uncharacterized protein</fullName>
    </submittedName>
</protein>
<dbReference type="AlphaFoldDB" id="A0AA38P6K3"/>
<evidence type="ECO:0000313" key="3">
    <source>
        <dbReference type="Proteomes" id="UP001163846"/>
    </source>
</evidence>